<evidence type="ECO:0000313" key="1">
    <source>
        <dbReference type="EMBL" id="AFZ17106.1"/>
    </source>
</evidence>
<dbReference type="AlphaFoldDB" id="K9WBD6"/>
<dbReference type="RefSeq" id="WP_015181266.1">
    <property type="nucleotide sequence ID" value="NC_019738.1"/>
</dbReference>
<dbReference type="Proteomes" id="UP000010471">
    <property type="component" value="Chromosome"/>
</dbReference>
<accession>K9WBD6</accession>
<dbReference type="PATRIC" id="fig|1173027.3.peg.1342"/>
<evidence type="ECO:0000313" key="2">
    <source>
        <dbReference type="Proteomes" id="UP000010471"/>
    </source>
</evidence>
<dbReference type="KEGG" id="mic:Mic7113_1216"/>
<dbReference type="OrthoDB" id="517881at2"/>
<dbReference type="EMBL" id="CP003630">
    <property type="protein sequence ID" value="AFZ17106.1"/>
    <property type="molecule type" value="Genomic_DNA"/>
</dbReference>
<organism evidence="1 2">
    <name type="scientific">Allocoleopsis franciscana PCC 7113</name>
    <dbReference type="NCBI Taxonomy" id="1173027"/>
    <lineage>
        <taxon>Bacteria</taxon>
        <taxon>Bacillati</taxon>
        <taxon>Cyanobacteriota</taxon>
        <taxon>Cyanophyceae</taxon>
        <taxon>Coleofasciculales</taxon>
        <taxon>Coleofasciculaceae</taxon>
        <taxon>Allocoleopsis</taxon>
        <taxon>Allocoleopsis franciscana</taxon>
    </lineage>
</organism>
<dbReference type="HOGENOM" id="CLU_048723_1_0_3"/>
<proteinExistence type="predicted"/>
<keyword evidence="2" id="KW-1185">Reference proteome</keyword>
<sequence>MFQRRLFKLFVCLTLSLLLSLTGIVPALGKIYPAYAVDVLKTPRGNVTAFASPNESTDWYQIDKVLIDAVRRVHDSTEEFAAYELDNWVNDLMIKVDDKFLNWYFSYFNQKAMEFGVPFAWLAFNVDFLNLFKKEDETHINANQILQKRMVNDLQNKFTELVLSPEEAQTSLSRLTERVARNYALGLGMQLATIKNSYKIPDREWERYLNTLASLVYDTGASNYSLSPESITSNLATKSIIVATAGIGGKLALNFAAKGAAKIAAKAGGAIATKVAAQLIDPVLAVGILIWDTWDYNNMVNASRPVLRQNILEHLNEVKLSILDSPENSIMASIEDVERKIITALESSPSS</sequence>
<dbReference type="STRING" id="1173027.Mic7113_1216"/>
<protein>
    <submittedName>
        <fullName evidence="1">Uncharacterized protein</fullName>
    </submittedName>
</protein>
<gene>
    <name evidence="1" type="ORF">Mic7113_1216</name>
</gene>
<reference evidence="1 2" key="1">
    <citation type="submission" date="2012-06" db="EMBL/GenBank/DDBJ databases">
        <title>Finished chromosome of genome of Microcoleus sp. PCC 7113.</title>
        <authorList>
            <consortium name="US DOE Joint Genome Institute"/>
            <person name="Gugger M."/>
            <person name="Coursin T."/>
            <person name="Rippka R."/>
            <person name="Tandeau De Marsac N."/>
            <person name="Huntemann M."/>
            <person name="Wei C.-L."/>
            <person name="Han J."/>
            <person name="Detter J.C."/>
            <person name="Han C."/>
            <person name="Tapia R."/>
            <person name="Chen A."/>
            <person name="Kyrpides N."/>
            <person name="Mavromatis K."/>
            <person name="Markowitz V."/>
            <person name="Szeto E."/>
            <person name="Ivanova N."/>
            <person name="Pagani I."/>
            <person name="Pati A."/>
            <person name="Goodwin L."/>
            <person name="Nordberg H.P."/>
            <person name="Cantor M.N."/>
            <person name="Hua S.X."/>
            <person name="Woyke T."/>
            <person name="Kerfeld C.A."/>
        </authorList>
    </citation>
    <scope>NUCLEOTIDE SEQUENCE [LARGE SCALE GENOMIC DNA]</scope>
    <source>
        <strain evidence="1 2">PCC 7113</strain>
    </source>
</reference>
<name>K9WBD6_9CYAN</name>
<dbReference type="eggNOG" id="ENOG5033PC5">
    <property type="taxonomic scope" value="Bacteria"/>
</dbReference>